<dbReference type="InterPro" id="IPR015421">
    <property type="entry name" value="PyrdxlP-dep_Trfase_major"/>
</dbReference>
<keyword evidence="3" id="KW-0032">Aminotransferase</keyword>
<comment type="caution">
    <text evidence="8">The sequence shown here is derived from an EMBL/GenBank/DDBJ whole genome shotgun (WGS) entry which is preliminary data.</text>
</comment>
<dbReference type="GO" id="GO:0030170">
    <property type="term" value="F:pyridoxal phosphate binding"/>
    <property type="evidence" value="ECO:0007669"/>
    <property type="project" value="InterPro"/>
</dbReference>
<organism evidence="8 9">
    <name type="scientific">Saccharomycopsis crataegensis</name>
    <dbReference type="NCBI Taxonomy" id="43959"/>
    <lineage>
        <taxon>Eukaryota</taxon>
        <taxon>Fungi</taxon>
        <taxon>Dikarya</taxon>
        <taxon>Ascomycota</taxon>
        <taxon>Saccharomycotina</taxon>
        <taxon>Saccharomycetes</taxon>
        <taxon>Saccharomycopsidaceae</taxon>
        <taxon>Saccharomycopsis</taxon>
    </lineage>
</organism>
<dbReference type="CDD" id="cd00609">
    <property type="entry name" value="AAT_like"/>
    <property type="match status" value="1"/>
</dbReference>
<sequence length="483" mass="52760">MSAAPPAPKLTLGDINPLTLQAKYAVRGKVPTRAEELKKQLAADPTSVPFKAIINANIGNPQQLDQKPLSFYRRVTSLIQNPDLLDIEAVVAAYPPDTVARARKFLASAKSVGAYSNSQGVESARSSVAEYISKRDGYPASKDDIFLTNGASAAVEYILETCLSGEKSGVLIPIPQYPLYTALISLLGATAMPYYLKEQSGWSIDATEVEKSVVEKLANGVKTKILVLINPGNPTGAILSEEAIGELLTIAAKYGIVVIADEVYQENVYEGKFISTRKVLKNLQAQDPTFYGNVQLASLHSTSKGVSGECGQRAGYMELIGFSDEVRAIFVKMVSINLCSVVTGQAVMEMMVNPPSVGDASYELDQQQRGDIFKALQDRSKYMTDAFNKMNGIECQKAEGAMYLFPRIHLPEKFVAQAQEKGVQPDELYCLELLENTGICTVPGSGFGQVEGTYHCRTTFLPPGVEWINAWEKFHNEFMSEYQ</sequence>
<dbReference type="InterPro" id="IPR045088">
    <property type="entry name" value="ALAT1/2-like"/>
</dbReference>
<evidence type="ECO:0000256" key="1">
    <source>
        <dbReference type="ARBA" id="ARBA00001933"/>
    </source>
</evidence>
<dbReference type="GeneID" id="90070854"/>
<dbReference type="RefSeq" id="XP_064849875.1">
    <property type="nucleotide sequence ID" value="XM_064993803.1"/>
</dbReference>
<name>A0AAV5QD57_9ASCO</name>
<comment type="similarity">
    <text evidence="6">Belongs to the class-I pyridoxal-phosphate-dependent aminotransferase family. Alanine aminotransferase subfamily.</text>
</comment>
<dbReference type="FunFam" id="3.90.1150.10:FF:000010">
    <property type="entry name" value="Alanine aminotransferase 2"/>
    <property type="match status" value="1"/>
</dbReference>
<dbReference type="InterPro" id="IPR015422">
    <property type="entry name" value="PyrdxlP-dep_Trfase_small"/>
</dbReference>
<dbReference type="FunFam" id="3.40.640.10:FF:000012">
    <property type="entry name" value="alanine aminotransferase 2"/>
    <property type="match status" value="1"/>
</dbReference>
<dbReference type="GO" id="GO:0008483">
    <property type="term" value="F:transaminase activity"/>
    <property type="evidence" value="ECO:0007669"/>
    <property type="project" value="UniProtKB-KW"/>
</dbReference>
<evidence type="ECO:0000256" key="2">
    <source>
        <dbReference type="ARBA" id="ARBA00011738"/>
    </source>
</evidence>
<feature type="domain" description="Aminotransferase class I/classII large" evidence="7">
    <location>
        <begin position="96"/>
        <end position="457"/>
    </location>
</feature>
<evidence type="ECO:0000256" key="5">
    <source>
        <dbReference type="ARBA" id="ARBA00022898"/>
    </source>
</evidence>
<comment type="cofactor">
    <cofactor evidence="1">
        <name>pyridoxal 5'-phosphate</name>
        <dbReference type="ChEBI" id="CHEBI:597326"/>
    </cofactor>
</comment>
<evidence type="ECO:0000256" key="4">
    <source>
        <dbReference type="ARBA" id="ARBA00022679"/>
    </source>
</evidence>
<dbReference type="Gene3D" id="1.10.287.1970">
    <property type="match status" value="1"/>
</dbReference>
<evidence type="ECO:0000256" key="3">
    <source>
        <dbReference type="ARBA" id="ARBA00022576"/>
    </source>
</evidence>
<comment type="subunit">
    <text evidence="2">Homodimer.</text>
</comment>
<evidence type="ECO:0000256" key="6">
    <source>
        <dbReference type="ARBA" id="ARBA00025785"/>
    </source>
</evidence>
<dbReference type="SUPFAM" id="SSF53383">
    <property type="entry name" value="PLP-dependent transferases"/>
    <property type="match status" value="1"/>
</dbReference>
<dbReference type="PANTHER" id="PTHR11751:SF29">
    <property type="entry name" value="ALANINE TRANSAMINASE"/>
    <property type="match status" value="1"/>
</dbReference>
<dbReference type="Gene3D" id="3.90.1150.10">
    <property type="entry name" value="Aspartate Aminotransferase, domain 1"/>
    <property type="match status" value="1"/>
</dbReference>
<keyword evidence="4" id="KW-0808">Transferase</keyword>
<dbReference type="PANTHER" id="PTHR11751">
    <property type="entry name" value="ALANINE AMINOTRANSFERASE"/>
    <property type="match status" value="1"/>
</dbReference>
<dbReference type="AlphaFoldDB" id="A0AAV5QD57"/>
<keyword evidence="5" id="KW-0663">Pyridoxal phosphate</keyword>
<dbReference type="Gene3D" id="3.40.640.10">
    <property type="entry name" value="Type I PLP-dependent aspartate aminotransferase-like (Major domain)"/>
    <property type="match status" value="1"/>
</dbReference>
<dbReference type="InterPro" id="IPR004839">
    <property type="entry name" value="Aminotransferase_I/II_large"/>
</dbReference>
<evidence type="ECO:0000259" key="7">
    <source>
        <dbReference type="Pfam" id="PF00155"/>
    </source>
</evidence>
<keyword evidence="9" id="KW-1185">Reference proteome</keyword>
<protein>
    <submittedName>
        <fullName evidence="8">Alanine transaminase</fullName>
    </submittedName>
</protein>
<dbReference type="EMBL" id="BTFZ01000001">
    <property type="protein sequence ID" value="GMM32875.1"/>
    <property type="molecule type" value="Genomic_DNA"/>
</dbReference>
<evidence type="ECO:0000313" key="9">
    <source>
        <dbReference type="Proteomes" id="UP001360560"/>
    </source>
</evidence>
<evidence type="ECO:0000313" key="8">
    <source>
        <dbReference type="EMBL" id="GMM32875.1"/>
    </source>
</evidence>
<dbReference type="Proteomes" id="UP001360560">
    <property type="component" value="Unassembled WGS sequence"/>
</dbReference>
<proteinExistence type="inferred from homology"/>
<gene>
    <name evidence="8" type="ORF">DASC09_002000</name>
</gene>
<reference evidence="8 9" key="1">
    <citation type="journal article" date="2023" name="Elife">
        <title>Identification of key yeast species and microbe-microbe interactions impacting larval growth of Drosophila in the wild.</title>
        <authorList>
            <person name="Mure A."/>
            <person name="Sugiura Y."/>
            <person name="Maeda R."/>
            <person name="Honda K."/>
            <person name="Sakurai N."/>
            <person name="Takahashi Y."/>
            <person name="Watada M."/>
            <person name="Katoh T."/>
            <person name="Gotoh A."/>
            <person name="Gotoh Y."/>
            <person name="Taniguchi I."/>
            <person name="Nakamura K."/>
            <person name="Hayashi T."/>
            <person name="Katayama T."/>
            <person name="Uemura T."/>
            <person name="Hattori Y."/>
        </authorList>
    </citation>
    <scope>NUCLEOTIDE SEQUENCE [LARGE SCALE GENOMIC DNA]</scope>
    <source>
        <strain evidence="8 9">SC-9</strain>
    </source>
</reference>
<dbReference type="InterPro" id="IPR015424">
    <property type="entry name" value="PyrdxlP-dep_Trfase"/>
</dbReference>
<accession>A0AAV5QD57</accession>
<dbReference type="Pfam" id="PF00155">
    <property type="entry name" value="Aminotran_1_2"/>
    <property type="match status" value="1"/>
</dbReference>